<dbReference type="Gramene" id="rna4713">
    <property type="protein sequence ID" value="RHN80750.1"/>
    <property type="gene ID" value="gene4713"/>
</dbReference>
<dbReference type="GO" id="GO:0046872">
    <property type="term" value="F:metal ion binding"/>
    <property type="evidence" value="ECO:0007669"/>
    <property type="project" value="InterPro"/>
</dbReference>
<evidence type="ECO:0000313" key="2">
    <source>
        <dbReference type="EMBL" id="RHN80750.1"/>
    </source>
</evidence>
<sequence>MQKVDNMAEIPKFSYTLIIFISLFVVITCFRKPFNPIDCEIIADCKYKACHRPLTAKCVNYKCECVKRGTIVENNYRLMPNV</sequence>
<organism evidence="2">
    <name type="scientific">Medicago truncatula</name>
    <name type="common">Barrel medic</name>
    <name type="synonym">Medicago tribuloides</name>
    <dbReference type="NCBI Taxonomy" id="3880"/>
    <lineage>
        <taxon>Eukaryota</taxon>
        <taxon>Viridiplantae</taxon>
        <taxon>Streptophyta</taxon>
        <taxon>Embryophyta</taxon>
        <taxon>Tracheophyta</taxon>
        <taxon>Spermatophyta</taxon>
        <taxon>Magnoliopsida</taxon>
        <taxon>eudicotyledons</taxon>
        <taxon>Gunneridae</taxon>
        <taxon>Pentapetalae</taxon>
        <taxon>rosids</taxon>
        <taxon>fabids</taxon>
        <taxon>Fabales</taxon>
        <taxon>Fabaceae</taxon>
        <taxon>Papilionoideae</taxon>
        <taxon>50 kb inversion clade</taxon>
        <taxon>NPAAA clade</taxon>
        <taxon>Hologalegina</taxon>
        <taxon>IRL clade</taxon>
        <taxon>Trifolieae</taxon>
        <taxon>Medicago</taxon>
    </lineage>
</organism>
<comment type="caution">
    <text evidence="2">The sequence shown here is derived from an EMBL/GenBank/DDBJ whole genome shotgun (WGS) entry which is preliminary data.</text>
</comment>
<feature type="domain" description="Late nodulin" evidence="1">
    <location>
        <begin position="7"/>
        <end position="64"/>
    </location>
</feature>
<dbReference type="Proteomes" id="UP000265566">
    <property type="component" value="Chromosome 1"/>
</dbReference>
<dbReference type="EMBL" id="PSQE01000001">
    <property type="protein sequence ID" value="RHN80750.1"/>
    <property type="molecule type" value="Genomic_DNA"/>
</dbReference>
<evidence type="ECO:0000259" key="1">
    <source>
        <dbReference type="Pfam" id="PF07127"/>
    </source>
</evidence>
<dbReference type="Pfam" id="PF07127">
    <property type="entry name" value="Nodulin_late"/>
    <property type="match status" value="1"/>
</dbReference>
<reference evidence="2" key="1">
    <citation type="journal article" date="2018" name="Nat. Plants">
        <title>Whole-genome landscape of Medicago truncatula symbiotic genes.</title>
        <authorList>
            <person name="Pecrix Y."/>
            <person name="Gamas P."/>
            <person name="Carrere S."/>
        </authorList>
    </citation>
    <scope>NUCLEOTIDE SEQUENCE</scope>
    <source>
        <tissue evidence="2">Leaves</tissue>
    </source>
</reference>
<name>A0A396JR48_MEDTR</name>
<accession>A0A396JR48</accession>
<protein>
    <submittedName>
        <fullName evidence="2">Putative Late nodulin</fullName>
    </submittedName>
</protein>
<dbReference type="AlphaFoldDB" id="A0A396JR48"/>
<proteinExistence type="predicted"/>
<dbReference type="InterPro" id="IPR009810">
    <property type="entry name" value="Nodulin_late_dom"/>
</dbReference>
<gene>
    <name evidence="2" type="ORF">MtrunA17_Chr1g0191641</name>
</gene>